<proteinExistence type="predicted"/>
<reference evidence="1 2" key="1">
    <citation type="submission" date="2017-09" db="EMBL/GenBank/DDBJ databases">
        <title>Depth-based differentiation of microbial function through sediment-hosted aquifers and enrichment of novel symbionts in the deep terrestrial subsurface.</title>
        <authorList>
            <person name="Probst A.J."/>
            <person name="Ladd B."/>
            <person name="Jarett J.K."/>
            <person name="Geller-Mcgrath D.E."/>
            <person name="Sieber C.M."/>
            <person name="Emerson J.B."/>
            <person name="Anantharaman K."/>
            <person name="Thomas B.C."/>
            <person name="Malmstrom R."/>
            <person name="Stieglmeier M."/>
            <person name="Klingl A."/>
            <person name="Woyke T."/>
            <person name="Ryan C.M."/>
            <person name="Banfield J.F."/>
        </authorList>
    </citation>
    <scope>NUCLEOTIDE SEQUENCE [LARGE SCALE GENOMIC DNA]</scope>
    <source>
        <strain evidence="1">CG11_big_fil_rev_8_21_14_0_20_40_24</strain>
    </source>
</reference>
<dbReference type="Proteomes" id="UP000229834">
    <property type="component" value="Unassembled WGS sequence"/>
</dbReference>
<sequence length="66" mass="8005">MSKTKLFRIISREIYQINTKIDMMIIRGLPYRREARRHKLLVRMLDEVSEKMRVRHSALDLISSIF</sequence>
<accession>A0A2H0K6Z2</accession>
<evidence type="ECO:0000313" key="1">
    <source>
        <dbReference type="EMBL" id="PIQ67019.1"/>
    </source>
</evidence>
<protein>
    <submittedName>
        <fullName evidence="1">Uncharacterized protein</fullName>
    </submittedName>
</protein>
<name>A0A2H0K6Z2_9BACT</name>
<dbReference type="AlphaFoldDB" id="A0A2H0K6Z2"/>
<organism evidence="1 2">
    <name type="scientific">Candidatus Zambryskibacteria bacterium CG11_big_fil_rev_8_21_14_0_20_40_24</name>
    <dbReference type="NCBI Taxonomy" id="1975116"/>
    <lineage>
        <taxon>Bacteria</taxon>
        <taxon>Candidatus Zambryskiibacteriota</taxon>
    </lineage>
</organism>
<gene>
    <name evidence="1" type="ORF">COV95_01000</name>
</gene>
<dbReference type="EMBL" id="PCVC01000032">
    <property type="protein sequence ID" value="PIQ67019.1"/>
    <property type="molecule type" value="Genomic_DNA"/>
</dbReference>
<comment type="caution">
    <text evidence="1">The sequence shown here is derived from an EMBL/GenBank/DDBJ whole genome shotgun (WGS) entry which is preliminary data.</text>
</comment>
<evidence type="ECO:0000313" key="2">
    <source>
        <dbReference type="Proteomes" id="UP000229834"/>
    </source>
</evidence>